<dbReference type="AlphaFoldDB" id="A0AAE2CIU2"/>
<dbReference type="GO" id="GO:0051083">
    <property type="term" value="P:'de novo' cotranslational protein folding"/>
    <property type="evidence" value="ECO:0007669"/>
    <property type="project" value="TreeGrafter"/>
</dbReference>
<reference evidence="2" key="1">
    <citation type="submission" date="2020-06" db="EMBL/GenBank/DDBJ databases">
        <authorList>
            <person name="Li T."/>
            <person name="Hu X."/>
            <person name="Zhang T."/>
            <person name="Song X."/>
            <person name="Zhang H."/>
            <person name="Dai N."/>
            <person name="Sheng W."/>
            <person name="Hou X."/>
            <person name="Wei L."/>
        </authorList>
    </citation>
    <scope>NUCLEOTIDE SEQUENCE</scope>
    <source>
        <strain evidence="2">3651</strain>
        <tissue evidence="2">Leaf</tissue>
    </source>
</reference>
<feature type="region of interest" description="Disordered" evidence="1">
    <location>
        <begin position="311"/>
        <end position="335"/>
    </location>
</feature>
<feature type="compositionally biased region" description="Low complexity" evidence="1">
    <location>
        <begin position="206"/>
        <end position="221"/>
    </location>
</feature>
<proteinExistence type="predicted"/>
<evidence type="ECO:0000256" key="1">
    <source>
        <dbReference type="SAM" id="MobiDB-lite"/>
    </source>
</evidence>
<dbReference type="GO" id="GO:0003755">
    <property type="term" value="F:peptidyl-prolyl cis-trans isomerase activity"/>
    <property type="evidence" value="ECO:0007669"/>
    <property type="project" value="TreeGrafter"/>
</dbReference>
<evidence type="ECO:0000313" key="3">
    <source>
        <dbReference type="Proteomes" id="UP001293254"/>
    </source>
</evidence>
<dbReference type="PANTHER" id="PTHR30560">
    <property type="entry name" value="TRIGGER FACTOR CHAPERONE AND PEPTIDYL-PROLYL CIS/TRANS ISOMERASE"/>
    <property type="match status" value="1"/>
</dbReference>
<dbReference type="InterPro" id="IPR005215">
    <property type="entry name" value="Trig_fac"/>
</dbReference>
<accession>A0AAE2CIU2</accession>
<dbReference type="EMBL" id="JACGWO010000007">
    <property type="protein sequence ID" value="KAK4423753.1"/>
    <property type="molecule type" value="Genomic_DNA"/>
</dbReference>
<dbReference type="Proteomes" id="UP001293254">
    <property type="component" value="Unassembled WGS sequence"/>
</dbReference>
<organism evidence="2 3">
    <name type="scientific">Sesamum alatum</name>
    <dbReference type="NCBI Taxonomy" id="300844"/>
    <lineage>
        <taxon>Eukaryota</taxon>
        <taxon>Viridiplantae</taxon>
        <taxon>Streptophyta</taxon>
        <taxon>Embryophyta</taxon>
        <taxon>Tracheophyta</taxon>
        <taxon>Spermatophyta</taxon>
        <taxon>Magnoliopsida</taxon>
        <taxon>eudicotyledons</taxon>
        <taxon>Gunneridae</taxon>
        <taxon>Pentapetalae</taxon>
        <taxon>asterids</taxon>
        <taxon>lamiids</taxon>
        <taxon>Lamiales</taxon>
        <taxon>Pedaliaceae</taxon>
        <taxon>Sesamum</taxon>
    </lineage>
</organism>
<feature type="region of interest" description="Disordered" evidence="1">
    <location>
        <begin position="130"/>
        <end position="243"/>
    </location>
</feature>
<dbReference type="GO" id="GO:0043335">
    <property type="term" value="P:protein unfolding"/>
    <property type="evidence" value="ECO:0007669"/>
    <property type="project" value="TreeGrafter"/>
</dbReference>
<evidence type="ECO:0000313" key="2">
    <source>
        <dbReference type="EMBL" id="KAK4423753.1"/>
    </source>
</evidence>
<feature type="compositionally biased region" description="Polar residues" evidence="1">
    <location>
        <begin position="190"/>
        <end position="205"/>
    </location>
</feature>
<reference evidence="2" key="2">
    <citation type="journal article" date="2024" name="Plant">
        <title>Genomic evolution and insights into agronomic trait innovations of Sesamum species.</title>
        <authorList>
            <person name="Miao H."/>
            <person name="Wang L."/>
            <person name="Qu L."/>
            <person name="Liu H."/>
            <person name="Sun Y."/>
            <person name="Le M."/>
            <person name="Wang Q."/>
            <person name="Wei S."/>
            <person name="Zheng Y."/>
            <person name="Lin W."/>
            <person name="Duan Y."/>
            <person name="Cao H."/>
            <person name="Xiong S."/>
            <person name="Wang X."/>
            <person name="Wei L."/>
            <person name="Li C."/>
            <person name="Ma Q."/>
            <person name="Ju M."/>
            <person name="Zhao R."/>
            <person name="Li G."/>
            <person name="Mu C."/>
            <person name="Tian Q."/>
            <person name="Mei H."/>
            <person name="Zhang T."/>
            <person name="Gao T."/>
            <person name="Zhang H."/>
        </authorList>
    </citation>
    <scope>NUCLEOTIDE SEQUENCE</scope>
    <source>
        <strain evidence="2">3651</strain>
    </source>
</reference>
<dbReference type="PANTHER" id="PTHR30560:SF4">
    <property type="entry name" value="OS01G0894700 PROTEIN"/>
    <property type="match status" value="1"/>
</dbReference>
<sequence length="335" mass="36765">MDENSSRSIWDFILGAPLSLNPHRRSSASPLIRLAAPTHRRSDAQTFSRATATPHHAQSHCRTTLSCTAAPRSATPRPSLYRFASDRLNSQGVKLSLDSLQFVPVQVRVDLTGKETEIVFEKTLRNLAHTAPPVPGFRREKGGMTRGSAPPGRGRGRERGQVVRPPTLDAYDAPEASTHPIAPPPGPHSVPTTSRNPSVDPTPRTSQASGSSDSSPSLSSTAPPPAAPPPAAPPRPRRFIRGDDVPHKRTFHSCIGDVVSGHYTHPWPSYREIPESQKNYWFDELKRIYRWDCPDETVRSFFNPSTSILGCDVPAEESTQQSAEDEPIDQHPPQP</sequence>
<dbReference type="GO" id="GO:0043022">
    <property type="term" value="F:ribosome binding"/>
    <property type="evidence" value="ECO:0007669"/>
    <property type="project" value="TreeGrafter"/>
</dbReference>
<name>A0AAE2CIU2_9LAMI</name>
<dbReference type="GO" id="GO:0015031">
    <property type="term" value="P:protein transport"/>
    <property type="evidence" value="ECO:0007669"/>
    <property type="project" value="InterPro"/>
</dbReference>
<gene>
    <name evidence="2" type="ORF">Salat_1958200</name>
</gene>
<dbReference type="GO" id="GO:0044183">
    <property type="term" value="F:protein folding chaperone"/>
    <property type="evidence" value="ECO:0007669"/>
    <property type="project" value="TreeGrafter"/>
</dbReference>
<keyword evidence="3" id="KW-1185">Reference proteome</keyword>
<comment type="caution">
    <text evidence="2">The sequence shown here is derived from an EMBL/GenBank/DDBJ whole genome shotgun (WGS) entry which is preliminary data.</text>
</comment>
<feature type="compositionally biased region" description="Pro residues" evidence="1">
    <location>
        <begin position="222"/>
        <end position="234"/>
    </location>
</feature>
<protein>
    <submittedName>
        <fullName evidence="2">Uncharacterized protein</fullName>
    </submittedName>
</protein>